<protein>
    <submittedName>
        <fullName evidence="1">Uncharacterized protein</fullName>
    </submittedName>
</protein>
<name>A0A6M3ILL9_9ZZZZ</name>
<evidence type="ECO:0000313" key="1">
    <source>
        <dbReference type="EMBL" id="QJA58304.1"/>
    </source>
</evidence>
<accession>A0A6M3ILL9</accession>
<organism evidence="1">
    <name type="scientific">viral metagenome</name>
    <dbReference type="NCBI Taxonomy" id="1070528"/>
    <lineage>
        <taxon>unclassified sequences</taxon>
        <taxon>metagenomes</taxon>
        <taxon>organismal metagenomes</taxon>
    </lineage>
</organism>
<proteinExistence type="predicted"/>
<gene>
    <name evidence="1" type="ORF">MM415B01472_0012</name>
</gene>
<dbReference type="EMBL" id="MT141317">
    <property type="protein sequence ID" value="QJA58304.1"/>
    <property type="molecule type" value="Genomic_DNA"/>
</dbReference>
<reference evidence="1" key="1">
    <citation type="submission" date="2020-03" db="EMBL/GenBank/DDBJ databases">
        <title>The deep terrestrial virosphere.</title>
        <authorList>
            <person name="Holmfeldt K."/>
            <person name="Nilsson E."/>
            <person name="Simone D."/>
            <person name="Lopez-Fernandez M."/>
            <person name="Wu X."/>
            <person name="de Brujin I."/>
            <person name="Lundin D."/>
            <person name="Andersson A."/>
            <person name="Bertilsson S."/>
            <person name="Dopson M."/>
        </authorList>
    </citation>
    <scope>NUCLEOTIDE SEQUENCE</scope>
    <source>
        <strain evidence="1">MM415B01472</strain>
    </source>
</reference>
<dbReference type="AlphaFoldDB" id="A0A6M3ILL9"/>
<sequence length="93" mass="10610">MEEIKIEWKSVDDKVAIGTVNIDSFPVFNIEVSPFSSKVSEMKLPTPSQQVLSIVELMSSMYFAGYNRKKNLYFDLVNNKGGYIKENGNREKP</sequence>